<gene>
    <name evidence="1" type="ORF">TWF718_003432</name>
</gene>
<name>A0AAN8ML81_9PEZI</name>
<keyword evidence="2" id="KW-1185">Reference proteome</keyword>
<dbReference type="AlphaFoldDB" id="A0AAN8ML81"/>
<dbReference type="Proteomes" id="UP001313282">
    <property type="component" value="Unassembled WGS sequence"/>
</dbReference>
<evidence type="ECO:0000313" key="1">
    <source>
        <dbReference type="EMBL" id="KAK6330005.1"/>
    </source>
</evidence>
<protein>
    <recommendedName>
        <fullName evidence="3">F-box domain-containing protein</fullName>
    </recommendedName>
</protein>
<comment type="caution">
    <text evidence="1">The sequence shown here is derived from an EMBL/GenBank/DDBJ whole genome shotgun (WGS) entry which is preliminary data.</text>
</comment>
<proteinExistence type="predicted"/>
<reference evidence="1 2" key="1">
    <citation type="submission" date="2019-10" db="EMBL/GenBank/DDBJ databases">
        <authorList>
            <person name="Palmer J.M."/>
        </authorList>
    </citation>
    <scope>NUCLEOTIDE SEQUENCE [LARGE SCALE GENOMIC DNA]</scope>
    <source>
        <strain evidence="1 2">TWF718</strain>
    </source>
</reference>
<organism evidence="1 2">
    <name type="scientific">Orbilia javanica</name>
    <dbReference type="NCBI Taxonomy" id="47235"/>
    <lineage>
        <taxon>Eukaryota</taxon>
        <taxon>Fungi</taxon>
        <taxon>Dikarya</taxon>
        <taxon>Ascomycota</taxon>
        <taxon>Pezizomycotina</taxon>
        <taxon>Orbiliomycetes</taxon>
        <taxon>Orbiliales</taxon>
        <taxon>Orbiliaceae</taxon>
        <taxon>Orbilia</taxon>
    </lineage>
</organism>
<evidence type="ECO:0008006" key="3">
    <source>
        <dbReference type="Google" id="ProtNLM"/>
    </source>
</evidence>
<evidence type="ECO:0000313" key="2">
    <source>
        <dbReference type="Proteomes" id="UP001313282"/>
    </source>
</evidence>
<accession>A0AAN8ML81</accession>
<dbReference type="EMBL" id="JAVHNR010000012">
    <property type="protein sequence ID" value="KAK6330005.1"/>
    <property type="molecule type" value="Genomic_DNA"/>
</dbReference>
<sequence length="293" mass="33138">MLPNTYEEGSSEIQGLDNTEALHIITNELSGLHIQAQTPAPAGTKCDQQNEGVPILPGFNAMSTVLGNHEMLENLLKYTAPQELHKLRRVSTAFNEVIETSKVIKYITFREETVPRSLREEPEFLKYHAPPNGSEVQLHPFVDRLLRRIWNCALHLDPNDPLSAGDPLVSWYQLIPNNIYVTRPPVKSMSFMFNDPNNLHHVILPSPQSGVTLRDFIQTLGSPLIERCGNLIASSQRNSFPLPDICVSVRFKYPVSGPRNVNNQHEDHIADVQQYRDDYGAVYIAGNSNTRWY</sequence>